<dbReference type="Proteomes" id="UP000184363">
    <property type="component" value="Unassembled WGS sequence"/>
</dbReference>
<feature type="transmembrane region" description="Helical" evidence="1">
    <location>
        <begin position="56"/>
        <end position="74"/>
    </location>
</feature>
<evidence type="ECO:0000313" key="2">
    <source>
        <dbReference type="EMBL" id="SHK25991.1"/>
    </source>
</evidence>
<dbReference type="RefSeq" id="WP_234997024.1">
    <property type="nucleotide sequence ID" value="NZ_FRAP01000004.1"/>
</dbReference>
<name>A0A1M6R0H3_PSETH</name>
<gene>
    <name evidence="2" type="ORF">SAMN05443637_104117</name>
</gene>
<dbReference type="NCBIfam" id="TIGR02611">
    <property type="entry name" value="TIGR02611 family protein"/>
    <property type="match status" value="1"/>
</dbReference>
<evidence type="ECO:0000313" key="3">
    <source>
        <dbReference type="Proteomes" id="UP000184363"/>
    </source>
</evidence>
<sequence>MADGDPDVGTTVAPSGFRARLARRPVLLQAWRVLVAVVGLVVLALGIVAIPYPGPGWLIVFTGLAILASEFAWAQRILRFARGKYDAWTAWLRRQSLPVRALVLSATGLVVVTTLWVVGAFGVVAGWVGLEGWTWLQSPLVG</sequence>
<reference evidence="2 3" key="1">
    <citation type="submission" date="2016-11" db="EMBL/GenBank/DDBJ databases">
        <authorList>
            <person name="Jaros S."/>
            <person name="Januszkiewicz K."/>
            <person name="Wedrychowicz H."/>
        </authorList>
    </citation>
    <scope>NUCLEOTIDE SEQUENCE [LARGE SCALE GENOMIC DNA]</scope>
    <source>
        <strain evidence="2 3">DSM 43832</strain>
    </source>
</reference>
<evidence type="ECO:0000256" key="1">
    <source>
        <dbReference type="SAM" id="Phobius"/>
    </source>
</evidence>
<feature type="transmembrane region" description="Helical" evidence="1">
    <location>
        <begin position="30"/>
        <end position="50"/>
    </location>
</feature>
<dbReference type="InterPro" id="IPR019099">
    <property type="entry name" value="Uncharacterised_PGPGW_TM"/>
</dbReference>
<keyword evidence="1" id="KW-1133">Transmembrane helix</keyword>
<organism evidence="2 3">
    <name type="scientific">Pseudonocardia thermophila</name>
    <dbReference type="NCBI Taxonomy" id="1848"/>
    <lineage>
        <taxon>Bacteria</taxon>
        <taxon>Bacillati</taxon>
        <taxon>Actinomycetota</taxon>
        <taxon>Actinomycetes</taxon>
        <taxon>Pseudonocardiales</taxon>
        <taxon>Pseudonocardiaceae</taxon>
        <taxon>Pseudonocardia</taxon>
    </lineage>
</organism>
<accession>A0A1M6R0H3</accession>
<dbReference type="InterPro" id="IPR013434">
    <property type="entry name" value="CHP02611"/>
</dbReference>
<dbReference type="STRING" id="1848.SAMN05443637_104117"/>
<protein>
    <submittedName>
        <fullName evidence="2">TIGR02611 family protein</fullName>
    </submittedName>
</protein>
<feature type="transmembrane region" description="Helical" evidence="1">
    <location>
        <begin position="101"/>
        <end position="130"/>
    </location>
</feature>
<keyword evidence="3" id="KW-1185">Reference proteome</keyword>
<proteinExistence type="predicted"/>
<keyword evidence="1" id="KW-0472">Membrane</keyword>
<dbReference type="EMBL" id="FRAP01000004">
    <property type="protein sequence ID" value="SHK25991.1"/>
    <property type="molecule type" value="Genomic_DNA"/>
</dbReference>
<keyword evidence="1" id="KW-0812">Transmembrane</keyword>
<dbReference type="AlphaFoldDB" id="A0A1M6R0H3"/>
<dbReference type="Pfam" id="PF09656">
    <property type="entry name" value="PGPGW"/>
    <property type="match status" value="1"/>
</dbReference>